<protein>
    <submittedName>
        <fullName evidence="1">Uncharacterized protein</fullName>
    </submittedName>
</protein>
<dbReference type="Proteomes" id="UP000573327">
    <property type="component" value="Unassembled WGS sequence"/>
</dbReference>
<sequence length="288" mass="31472">MSRNGRTPRSSRCTAAGRPARLEGQAFVTGILTSRADFERAREWQLAEAADYDSYLLDTAVLLDEARRTFGLVQARMFHPEDFADFCLLHGLDPAEPGSRDRYLVNPPLQTQLLPYQGEELTGDFIPRLIRARESGLTLRHADLLVDGGLFEPDEETDPAVKRAYQSAAELFRRMLVGAGAGTYQFRCAVEGPGGRLTAEARILHWEDGVVRINDEDLDLVVAVLCAGLYRELPGAALLHGTQGSAGACGEYRQVSWAWQSGGTGYRPATAQLEGVRAEPGFSLGSVC</sequence>
<dbReference type="AlphaFoldDB" id="A0A7W7S7I6"/>
<proteinExistence type="predicted"/>
<dbReference type="EMBL" id="JACHJR010000001">
    <property type="protein sequence ID" value="MBB4945295.1"/>
    <property type="molecule type" value="Genomic_DNA"/>
</dbReference>
<accession>A0A7W7S7I6</accession>
<gene>
    <name evidence="1" type="ORF">F4556_000830</name>
</gene>
<reference evidence="1 2" key="1">
    <citation type="submission" date="2020-08" db="EMBL/GenBank/DDBJ databases">
        <title>Sequencing the genomes of 1000 actinobacteria strains.</title>
        <authorList>
            <person name="Klenk H.-P."/>
        </authorList>
    </citation>
    <scope>NUCLEOTIDE SEQUENCE [LARGE SCALE GENOMIC DNA]</scope>
    <source>
        <strain evidence="1 2">DSM 44786</strain>
    </source>
</reference>
<evidence type="ECO:0000313" key="2">
    <source>
        <dbReference type="Proteomes" id="UP000573327"/>
    </source>
</evidence>
<evidence type="ECO:0000313" key="1">
    <source>
        <dbReference type="EMBL" id="MBB4945295.1"/>
    </source>
</evidence>
<comment type="caution">
    <text evidence="1">The sequence shown here is derived from an EMBL/GenBank/DDBJ whole genome shotgun (WGS) entry which is preliminary data.</text>
</comment>
<name>A0A7W7S7I6_9ACTN</name>
<keyword evidence="2" id="KW-1185">Reference proteome</keyword>
<dbReference type="RefSeq" id="WP_184911675.1">
    <property type="nucleotide sequence ID" value="NZ_JACHJR010000001.1"/>
</dbReference>
<organism evidence="1 2">
    <name type="scientific">Kitasatospora gansuensis</name>
    <dbReference type="NCBI Taxonomy" id="258050"/>
    <lineage>
        <taxon>Bacteria</taxon>
        <taxon>Bacillati</taxon>
        <taxon>Actinomycetota</taxon>
        <taxon>Actinomycetes</taxon>
        <taxon>Kitasatosporales</taxon>
        <taxon>Streptomycetaceae</taxon>
        <taxon>Kitasatospora</taxon>
    </lineage>
</organism>